<evidence type="ECO:0000256" key="1">
    <source>
        <dbReference type="ARBA" id="ARBA00004230"/>
    </source>
</evidence>
<dbReference type="Gene3D" id="2.20.110.10">
    <property type="entry name" value="Histone H3 K4-specific methyltransferase SET7/9 N-terminal domain"/>
    <property type="match status" value="1"/>
</dbReference>
<name>A0ABI0NPD9_BOVIN</name>
<dbReference type="InterPro" id="IPR042814">
    <property type="entry name" value="Morn5"/>
</dbReference>
<protein>
    <recommendedName>
        <fullName evidence="2">MORN repeat-containing protein 5</fullName>
    </recommendedName>
</protein>
<evidence type="ECO:0000256" key="5">
    <source>
        <dbReference type="ARBA" id="ARBA00023069"/>
    </source>
</evidence>
<dbReference type="InterPro" id="IPR003409">
    <property type="entry name" value="MORN"/>
</dbReference>
<dbReference type="Pfam" id="PF02493">
    <property type="entry name" value="MORN"/>
    <property type="match status" value="3"/>
</dbReference>
<sequence>MEYTGSQYIGEFVDGRMEGDAEYILPTETKYIGEMKDGMFHGQGTLYFPNGSRFDAVWEKGLVVKGTYTFSDGLQYDTENWHYCDSYDRRFYTEICYGLKPAGISQLTNMDPPRKIPPGCYDCGDGFYNPNTRIVKDYNYRFLRNAGLPLKRLQLH</sequence>
<evidence type="ECO:0000256" key="3">
    <source>
        <dbReference type="ARBA" id="ARBA00022737"/>
    </source>
</evidence>
<reference evidence="7" key="2">
    <citation type="submission" date="2025-08" db="UniProtKB">
        <authorList>
            <consortium name="Ensembl"/>
        </authorList>
    </citation>
    <scope>IDENTIFICATION</scope>
    <source>
        <strain evidence="7">Hereford</strain>
    </source>
</reference>
<keyword evidence="5" id="KW-0969">Cilium</keyword>
<comment type="subcellular location">
    <subcellularLocation>
        <location evidence="1">Cell projection</location>
        <location evidence="1">Cilium</location>
        <location evidence="1">Flagellum</location>
    </subcellularLocation>
</comment>
<evidence type="ECO:0000313" key="7">
    <source>
        <dbReference type="Ensembl" id="ENSBTAP00000107766.1"/>
    </source>
</evidence>
<evidence type="ECO:0000256" key="4">
    <source>
        <dbReference type="ARBA" id="ARBA00022846"/>
    </source>
</evidence>
<dbReference type="PANTHER" id="PTHR46437:SF1">
    <property type="entry name" value="MORN REPEAT-CONTAINING PROTEIN 5"/>
    <property type="match status" value="1"/>
</dbReference>
<dbReference type="Proteomes" id="UP000009136">
    <property type="component" value="Chromosome 11"/>
</dbReference>
<keyword evidence="8" id="KW-1185">Reference proteome</keyword>
<evidence type="ECO:0000256" key="6">
    <source>
        <dbReference type="ARBA" id="ARBA00023273"/>
    </source>
</evidence>
<accession>A0ABI0NPD9</accession>
<keyword evidence="3" id="KW-0677">Repeat</keyword>
<dbReference type="GeneTree" id="ENSGT00390000018089"/>
<reference evidence="7" key="1">
    <citation type="submission" date="2018-03" db="EMBL/GenBank/DDBJ databases">
        <title>ARS-UCD1.2.</title>
        <authorList>
            <person name="Rosen B.D."/>
            <person name="Bickhart D.M."/>
            <person name="Koren S."/>
            <person name="Schnabel R.D."/>
            <person name="Hall R."/>
            <person name="Zimin A."/>
            <person name="Dreischer C."/>
            <person name="Schultheiss S."/>
            <person name="Schroeder S.G."/>
            <person name="Elsik C.G."/>
            <person name="Couldrey C."/>
            <person name="Liu G.E."/>
            <person name="Van Tassell C.P."/>
            <person name="Phillippy A.M."/>
            <person name="Smith T.P.L."/>
            <person name="Medrano J.F."/>
        </authorList>
    </citation>
    <scope>NUCLEOTIDE SEQUENCE [LARGE SCALE GENOMIC DNA]</scope>
    <source>
        <strain evidence="7">Hereford</strain>
    </source>
</reference>
<proteinExistence type="predicted"/>
<evidence type="ECO:0000256" key="2">
    <source>
        <dbReference type="ARBA" id="ARBA00016322"/>
    </source>
</evidence>
<dbReference type="PANTHER" id="PTHR46437">
    <property type="entry name" value="MORN REPEAT-CONTAINING PROTEIN 5"/>
    <property type="match status" value="1"/>
</dbReference>
<dbReference type="Ensembl" id="ENSBTAT00000152517.1">
    <property type="protein sequence ID" value="ENSBTAP00000107766.1"/>
    <property type="gene ID" value="ENSBTAG00000004296.6"/>
</dbReference>
<dbReference type="SMART" id="SM00698">
    <property type="entry name" value="MORN"/>
    <property type="match status" value="2"/>
</dbReference>
<keyword evidence="6" id="KW-0966">Cell projection</keyword>
<organism evidence="7 8">
    <name type="scientific">Bos taurus</name>
    <name type="common">Bovine</name>
    <dbReference type="NCBI Taxonomy" id="9913"/>
    <lineage>
        <taxon>Eukaryota</taxon>
        <taxon>Metazoa</taxon>
        <taxon>Chordata</taxon>
        <taxon>Craniata</taxon>
        <taxon>Vertebrata</taxon>
        <taxon>Euteleostomi</taxon>
        <taxon>Mammalia</taxon>
        <taxon>Eutheria</taxon>
        <taxon>Laurasiatheria</taxon>
        <taxon>Artiodactyla</taxon>
        <taxon>Ruminantia</taxon>
        <taxon>Pecora</taxon>
        <taxon>Bovidae</taxon>
        <taxon>Bovinae</taxon>
        <taxon>Bos</taxon>
    </lineage>
</organism>
<gene>
    <name evidence="7" type="primary">MORN5</name>
</gene>
<keyword evidence="4" id="KW-0282">Flagellum</keyword>
<evidence type="ECO:0000313" key="8">
    <source>
        <dbReference type="Proteomes" id="UP000009136"/>
    </source>
</evidence>
<reference evidence="7" key="3">
    <citation type="submission" date="2025-09" db="UniProtKB">
        <authorList>
            <consortium name="Ensembl"/>
        </authorList>
    </citation>
    <scope>IDENTIFICATION</scope>
    <source>
        <strain evidence="7">Hereford</strain>
    </source>
</reference>
<dbReference type="SUPFAM" id="SSF82185">
    <property type="entry name" value="Histone H3 K4-specific methyltransferase SET7/9 N-terminal domain"/>
    <property type="match status" value="1"/>
</dbReference>